<dbReference type="PANTHER" id="PTHR42830:SF2">
    <property type="entry name" value="OSMC_OHR FAMILY PROTEIN"/>
    <property type="match status" value="1"/>
</dbReference>
<dbReference type="InterPro" id="IPR003718">
    <property type="entry name" value="OsmC/Ohr_fam"/>
</dbReference>
<dbReference type="InterPro" id="IPR015946">
    <property type="entry name" value="KH_dom-like_a/b"/>
</dbReference>
<dbReference type="EMBL" id="FQVF01000010">
    <property type="protein sequence ID" value="SHF70143.1"/>
    <property type="molecule type" value="Genomic_DNA"/>
</dbReference>
<organism evidence="1 2">
    <name type="scientific">Marinomonas polaris DSM 16579</name>
    <dbReference type="NCBI Taxonomy" id="1122206"/>
    <lineage>
        <taxon>Bacteria</taxon>
        <taxon>Pseudomonadati</taxon>
        <taxon>Pseudomonadota</taxon>
        <taxon>Gammaproteobacteria</taxon>
        <taxon>Oceanospirillales</taxon>
        <taxon>Oceanospirillaceae</taxon>
        <taxon>Marinomonas</taxon>
    </lineage>
</organism>
<dbReference type="PANTHER" id="PTHR42830">
    <property type="entry name" value="OSMOTICALLY INDUCIBLE FAMILY PROTEIN"/>
    <property type="match status" value="1"/>
</dbReference>
<accession>A0A1M5DT21</accession>
<dbReference type="InterPro" id="IPR052707">
    <property type="entry name" value="OsmC_Ohr_Peroxiredoxin"/>
</dbReference>
<dbReference type="InterPro" id="IPR036102">
    <property type="entry name" value="OsmC/Ohrsf"/>
</dbReference>
<sequence>MSFDEEAIMSEYFATVEWKRGSQLFSDKKYSRAHEWQFEGGVVVPASSSPHIVPLPMSVAENVDPEEAFVASISSCHMLFFLDFASRKKLIVEQYTDKAIGTLAIGPNGKQMMTEVVLRPTVIFAGERPSKEILKELHHQSHEACFIANSVLTEVRVDEAFCV</sequence>
<dbReference type="Gene3D" id="3.30.300.20">
    <property type="match status" value="1"/>
</dbReference>
<keyword evidence="2" id="KW-1185">Reference proteome</keyword>
<dbReference type="AlphaFoldDB" id="A0A1M5DT21"/>
<protein>
    <submittedName>
        <fullName evidence="1">Organic hydroperoxide reductase OsmC/OhrA</fullName>
    </submittedName>
</protein>
<name>A0A1M5DT21_9GAMM</name>
<dbReference type="STRING" id="1122206.SAMN02745753_02498"/>
<evidence type="ECO:0000313" key="2">
    <source>
        <dbReference type="Proteomes" id="UP000184517"/>
    </source>
</evidence>
<dbReference type="SUPFAM" id="SSF82784">
    <property type="entry name" value="OsmC-like"/>
    <property type="match status" value="1"/>
</dbReference>
<evidence type="ECO:0000313" key="1">
    <source>
        <dbReference type="EMBL" id="SHF70143.1"/>
    </source>
</evidence>
<reference evidence="2" key="1">
    <citation type="submission" date="2016-11" db="EMBL/GenBank/DDBJ databases">
        <authorList>
            <person name="Varghese N."/>
            <person name="Submissions S."/>
        </authorList>
    </citation>
    <scope>NUCLEOTIDE SEQUENCE [LARGE SCALE GENOMIC DNA]</scope>
    <source>
        <strain evidence="2">DSM 16579</strain>
    </source>
</reference>
<dbReference type="Proteomes" id="UP000184517">
    <property type="component" value="Unassembled WGS sequence"/>
</dbReference>
<dbReference type="Pfam" id="PF02566">
    <property type="entry name" value="OsmC"/>
    <property type="match status" value="1"/>
</dbReference>
<gene>
    <name evidence="1" type="ORF">SAMN02745753_02498</name>
</gene>
<proteinExistence type="predicted"/>